<accession>A0A9W9LSV1</accession>
<evidence type="ECO:0000313" key="2">
    <source>
        <dbReference type="Proteomes" id="UP001149163"/>
    </source>
</evidence>
<protein>
    <submittedName>
        <fullName evidence="1">Uncharacterized protein</fullName>
    </submittedName>
</protein>
<reference evidence="1" key="2">
    <citation type="journal article" date="2023" name="IMA Fungus">
        <title>Comparative genomic study of the Penicillium genus elucidates a diverse pangenome and 15 lateral gene transfer events.</title>
        <authorList>
            <person name="Petersen C."/>
            <person name="Sorensen T."/>
            <person name="Nielsen M.R."/>
            <person name="Sondergaard T.E."/>
            <person name="Sorensen J.L."/>
            <person name="Fitzpatrick D.A."/>
            <person name="Frisvad J.C."/>
            <person name="Nielsen K.L."/>
        </authorList>
    </citation>
    <scope>NUCLEOTIDE SEQUENCE</scope>
    <source>
        <strain evidence="1">IBT 26290</strain>
    </source>
</reference>
<gene>
    <name evidence="1" type="ORF">N7482_000346</name>
</gene>
<name>A0A9W9LSV1_9EURO</name>
<comment type="caution">
    <text evidence="1">The sequence shown here is derived from an EMBL/GenBank/DDBJ whole genome shotgun (WGS) entry which is preliminary data.</text>
</comment>
<dbReference type="OrthoDB" id="5427059at2759"/>
<dbReference type="AlphaFoldDB" id="A0A9W9LSV1"/>
<organism evidence="1 2">
    <name type="scientific">Penicillium canariense</name>
    <dbReference type="NCBI Taxonomy" id="189055"/>
    <lineage>
        <taxon>Eukaryota</taxon>
        <taxon>Fungi</taxon>
        <taxon>Dikarya</taxon>
        <taxon>Ascomycota</taxon>
        <taxon>Pezizomycotina</taxon>
        <taxon>Eurotiomycetes</taxon>
        <taxon>Eurotiomycetidae</taxon>
        <taxon>Eurotiales</taxon>
        <taxon>Aspergillaceae</taxon>
        <taxon>Penicillium</taxon>
    </lineage>
</organism>
<sequence>MAKPTLEGLPAELLLIVLSQVSDWESLRSIVHASPTCHSVYLIVRSELLCGILKRQYGALLDLPEAILAIRSKGLFFFENKEKVIALLDTWRRREEIKRLSSMSATRLDEPDSLEETIDLLWLHKELQFFLKDYSTNVPRPSWIDPAQWNHELPIQMSHAEQRRFMRALCRLYTHANIFGQPEKHPYDGCELRINTFDDEEAYRIFFGTMPPWEYEEMGCVWSYLRLKYDPVYKEITDTLSALIQSAKSSKRECFWFRDVIPKDQYPPNWSVLVDCVDCLEEIPDYTDGLASIGPGFLYRVLHAKPLVRRNMVMANLDSFPCDTFIGLGLGISWDERLPLTDPADRHDVPDFEHYWSNLPPLEQPNLGWKRLGLVPHTPDQTLQEALEYFHNREREAEWLWGYALWDAERLKAWKAPQV</sequence>
<proteinExistence type="predicted"/>
<keyword evidence="2" id="KW-1185">Reference proteome</keyword>
<evidence type="ECO:0000313" key="1">
    <source>
        <dbReference type="EMBL" id="KAJ5174469.1"/>
    </source>
</evidence>
<dbReference type="Proteomes" id="UP001149163">
    <property type="component" value="Unassembled WGS sequence"/>
</dbReference>
<reference evidence="1" key="1">
    <citation type="submission" date="2022-11" db="EMBL/GenBank/DDBJ databases">
        <authorList>
            <person name="Petersen C."/>
        </authorList>
    </citation>
    <scope>NUCLEOTIDE SEQUENCE</scope>
    <source>
        <strain evidence="1">IBT 26290</strain>
    </source>
</reference>
<dbReference type="GeneID" id="81421647"/>
<dbReference type="RefSeq" id="XP_056546077.1">
    <property type="nucleotide sequence ID" value="XM_056682471.1"/>
</dbReference>
<dbReference type="EMBL" id="JAPQKN010000001">
    <property type="protein sequence ID" value="KAJ5174469.1"/>
    <property type="molecule type" value="Genomic_DNA"/>
</dbReference>